<sequence length="136" mass="15635">MRNFLISCFVSVFMSYFIIALITYNDATITWSGADLLHQFLLALSLGVIIGCANSLFLIKHWPYIAVLTLHYGVVLCSVYTIGLFGNWFSFNEPSTLILLFIQSTAIYIIVWCFIFFSLKRDIKRMNDVLKQNRGE</sequence>
<keyword evidence="1" id="KW-1133">Transmembrane helix</keyword>
<dbReference type="InterPro" id="IPR021560">
    <property type="entry name" value="DUF3021"/>
</dbReference>
<comment type="caution">
    <text evidence="2">The sequence shown here is derived from an EMBL/GenBank/DDBJ whole genome shotgun (WGS) entry which is preliminary data.</text>
</comment>
<name>A0ABR8XKM8_9BACL</name>
<evidence type="ECO:0000313" key="3">
    <source>
        <dbReference type="Proteomes" id="UP000600565"/>
    </source>
</evidence>
<accession>A0ABR8XKM8</accession>
<reference evidence="2 3" key="1">
    <citation type="submission" date="2020-08" db="EMBL/GenBank/DDBJ databases">
        <title>A Genomic Blueprint of the Chicken Gut Microbiome.</title>
        <authorList>
            <person name="Gilroy R."/>
            <person name="Ravi A."/>
            <person name="Getino M."/>
            <person name="Pursley I."/>
            <person name="Horton D.L."/>
            <person name="Alikhan N.-F."/>
            <person name="Baker D."/>
            <person name="Gharbi K."/>
            <person name="Hall N."/>
            <person name="Watson M."/>
            <person name="Adriaenssens E.M."/>
            <person name="Foster-Nyarko E."/>
            <person name="Jarju S."/>
            <person name="Secka A."/>
            <person name="Antonio M."/>
            <person name="Oren A."/>
            <person name="Chaudhuri R."/>
            <person name="La Ragione R.M."/>
            <person name="Hildebrand F."/>
            <person name="Pallen M.J."/>
        </authorList>
    </citation>
    <scope>NUCLEOTIDE SEQUENCE [LARGE SCALE GENOMIC DNA]</scope>
    <source>
        <strain evidence="2 3">Sa1YVA6</strain>
    </source>
</reference>
<keyword evidence="1" id="KW-0472">Membrane</keyword>
<keyword evidence="1" id="KW-0812">Transmembrane</keyword>
<keyword evidence="3" id="KW-1185">Reference proteome</keyword>
<dbReference type="Proteomes" id="UP000600565">
    <property type="component" value="Unassembled WGS sequence"/>
</dbReference>
<dbReference type="Pfam" id="PF11457">
    <property type="entry name" value="DUF3021"/>
    <property type="match status" value="1"/>
</dbReference>
<evidence type="ECO:0000256" key="1">
    <source>
        <dbReference type="SAM" id="Phobius"/>
    </source>
</evidence>
<feature type="transmembrane region" description="Helical" evidence="1">
    <location>
        <begin position="36"/>
        <end position="57"/>
    </location>
</feature>
<gene>
    <name evidence="2" type="ORF">H9632_05420</name>
</gene>
<protein>
    <submittedName>
        <fullName evidence="2">DUF3021 domain-containing protein</fullName>
    </submittedName>
</protein>
<feature type="transmembrane region" description="Helical" evidence="1">
    <location>
        <begin position="64"/>
        <end position="85"/>
    </location>
</feature>
<proteinExistence type="predicted"/>
<feature type="transmembrane region" description="Helical" evidence="1">
    <location>
        <begin position="5"/>
        <end position="24"/>
    </location>
</feature>
<feature type="transmembrane region" description="Helical" evidence="1">
    <location>
        <begin position="97"/>
        <end position="117"/>
    </location>
</feature>
<organism evidence="2 3">
    <name type="scientific">Solibacillus merdavium</name>
    <dbReference type="NCBI Taxonomy" id="2762218"/>
    <lineage>
        <taxon>Bacteria</taxon>
        <taxon>Bacillati</taxon>
        <taxon>Bacillota</taxon>
        <taxon>Bacilli</taxon>
        <taxon>Bacillales</taxon>
        <taxon>Caryophanaceae</taxon>
        <taxon>Solibacillus</taxon>
    </lineage>
</organism>
<evidence type="ECO:0000313" key="2">
    <source>
        <dbReference type="EMBL" id="MBD8032500.1"/>
    </source>
</evidence>
<dbReference type="EMBL" id="JACSPW010000003">
    <property type="protein sequence ID" value="MBD8032500.1"/>
    <property type="molecule type" value="Genomic_DNA"/>
</dbReference>
<dbReference type="RefSeq" id="WP_191703094.1">
    <property type="nucleotide sequence ID" value="NZ_JACSPW010000003.1"/>
</dbReference>